<keyword evidence="11" id="KW-0325">Glycoprotein</keyword>
<evidence type="ECO:0000256" key="1">
    <source>
        <dbReference type="ARBA" id="ARBA00001003"/>
    </source>
</evidence>
<evidence type="ECO:0000256" key="6">
    <source>
        <dbReference type="ARBA" id="ARBA00022645"/>
    </source>
</evidence>
<evidence type="ECO:0000256" key="14">
    <source>
        <dbReference type="RuleBase" id="RU361156"/>
    </source>
</evidence>
<dbReference type="EC" id="3.4.16.-" evidence="14"/>
<dbReference type="SUPFAM" id="SSF53474">
    <property type="entry name" value="alpha/beta-Hydrolases"/>
    <property type="match status" value="1"/>
</dbReference>
<feature type="signal peptide" evidence="14">
    <location>
        <begin position="1"/>
        <end position="21"/>
    </location>
</feature>
<evidence type="ECO:0000256" key="5">
    <source>
        <dbReference type="ARBA" id="ARBA00022622"/>
    </source>
</evidence>
<name>A0AAV9JCU8_9PEZI</name>
<dbReference type="PRINTS" id="PR00724">
    <property type="entry name" value="CRBOXYPTASEC"/>
</dbReference>
<gene>
    <name evidence="15" type="ORF">LTR36_006644</name>
</gene>
<dbReference type="GO" id="GO:0006508">
    <property type="term" value="P:proteolysis"/>
    <property type="evidence" value="ECO:0007669"/>
    <property type="project" value="UniProtKB-KW"/>
</dbReference>
<evidence type="ECO:0000256" key="2">
    <source>
        <dbReference type="ARBA" id="ARBA00004609"/>
    </source>
</evidence>
<keyword evidence="10" id="KW-0843">Virulence</keyword>
<keyword evidence="5" id="KW-0336">GPI-anchor</keyword>
<comment type="similarity">
    <text evidence="3 14">Belongs to the peptidase S10 family.</text>
</comment>
<keyword evidence="4" id="KW-1003">Cell membrane</keyword>
<dbReference type="AlphaFoldDB" id="A0AAV9JCU8"/>
<evidence type="ECO:0000256" key="8">
    <source>
        <dbReference type="ARBA" id="ARBA00022729"/>
    </source>
</evidence>
<dbReference type="GO" id="GO:0005886">
    <property type="term" value="C:plasma membrane"/>
    <property type="evidence" value="ECO:0007669"/>
    <property type="project" value="UniProtKB-SubCell"/>
</dbReference>
<dbReference type="GO" id="GO:0098552">
    <property type="term" value="C:side of membrane"/>
    <property type="evidence" value="ECO:0007669"/>
    <property type="project" value="UniProtKB-KW"/>
</dbReference>
<dbReference type="Pfam" id="PF00450">
    <property type="entry name" value="Peptidase_S10"/>
    <property type="match status" value="1"/>
</dbReference>
<sequence>MASKLLLALAALDLACTGLAGFPPTPEGITTLKSKFHPGITISYKEPGICETTEGVKSYSGYVHLPPNALNETHELQSYPINTFFWFFEARKDPSNAPLAIWLNGGPGGSSLMGALSENGPCFIGKDSNSTYLNPWSWNSEVNMLYIDQPVQVGFSYDTPTNVTASLLKEHYAGFQYEPADFSDGVPESNLTFITGTTGSQNVTYTANTTSHAAVAIWHFAQTWFEEFPYYKPADEQISLFTESYGGHYGPAFVSFFMRQNELIANGTLSGPGLHYLHINTLGIINGCIDMVEQAWSYASFAVNNTYGVKAFSDTEYHRAMYELGRSDGIIDRINECRRMERDLDRNDYGDVRKVNEYCQQTADAVENVLTSYYIEKAKSGWYDITHLAEDPFPPAYLIGYLNQHWIQQALGVPVNHSSASKAVYQGFSSTGDTVKGGMLEDIAYVLDHGVKVAMMYGDRDYACNWVQGERSSLKIPWSSRDSFQAAGYAPLVISPVHSGGLTRQYGNLSFTRVYQAGHLVPSYQPEAAYEIFMRALLGTDIATGTIDLHEVAAKGEHYSTTGPSDTWWMPSEVLPSPENECYYLDIGRCTEEERQWIFDGTAIVKDWIVIGRNNTAAPSPVAVSGEQVPLGRSW</sequence>
<accession>A0AAV9JCU8</accession>
<keyword evidence="7 14" id="KW-0645">Protease</keyword>
<protein>
    <recommendedName>
        <fullName evidence="14">Carboxypeptidase</fullName>
        <ecNumber evidence="14">3.4.16.-</ecNumber>
    </recommendedName>
</protein>
<keyword evidence="8 14" id="KW-0732">Signal</keyword>
<keyword evidence="9 14" id="KW-0378">Hydrolase</keyword>
<dbReference type="InterPro" id="IPR033124">
    <property type="entry name" value="Ser_caboxypep_his_AS"/>
</dbReference>
<dbReference type="PANTHER" id="PTHR11802">
    <property type="entry name" value="SERINE PROTEASE FAMILY S10 SERINE CARBOXYPEPTIDASE"/>
    <property type="match status" value="1"/>
</dbReference>
<dbReference type="InterPro" id="IPR018202">
    <property type="entry name" value="Ser_caboxypep_ser_AS"/>
</dbReference>
<comment type="subcellular location">
    <subcellularLocation>
        <location evidence="2">Cell membrane</location>
        <topology evidence="2">Lipid-anchor</topology>
        <topology evidence="2">GPI-anchor</topology>
    </subcellularLocation>
</comment>
<dbReference type="InterPro" id="IPR029058">
    <property type="entry name" value="AB_hydrolase_fold"/>
</dbReference>
<evidence type="ECO:0000256" key="11">
    <source>
        <dbReference type="ARBA" id="ARBA00023180"/>
    </source>
</evidence>
<dbReference type="GO" id="GO:0004185">
    <property type="term" value="F:serine-type carboxypeptidase activity"/>
    <property type="evidence" value="ECO:0007669"/>
    <property type="project" value="UniProtKB-UniRule"/>
</dbReference>
<dbReference type="GO" id="GO:0000324">
    <property type="term" value="C:fungal-type vacuole"/>
    <property type="evidence" value="ECO:0007669"/>
    <property type="project" value="TreeGrafter"/>
</dbReference>
<evidence type="ECO:0000256" key="7">
    <source>
        <dbReference type="ARBA" id="ARBA00022670"/>
    </source>
</evidence>
<evidence type="ECO:0000256" key="13">
    <source>
        <dbReference type="ARBA" id="ARBA00037356"/>
    </source>
</evidence>
<dbReference type="Proteomes" id="UP001324427">
    <property type="component" value="Unassembled WGS sequence"/>
</dbReference>
<evidence type="ECO:0000256" key="12">
    <source>
        <dbReference type="ARBA" id="ARBA00023288"/>
    </source>
</evidence>
<dbReference type="InterPro" id="IPR001563">
    <property type="entry name" value="Peptidase_S10"/>
</dbReference>
<keyword evidence="16" id="KW-1185">Reference proteome</keyword>
<keyword evidence="12" id="KW-0449">Lipoprotein</keyword>
<dbReference type="PANTHER" id="PTHR11802:SF189">
    <property type="entry name" value="CARBOXYPEPTIDASE"/>
    <property type="match status" value="1"/>
</dbReference>
<comment type="catalytic activity">
    <reaction evidence="1">
        <text>Preferential release of a C-terminal arginine or lysine residue.</text>
        <dbReference type="EC" id="3.4.16.6"/>
    </reaction>
</comment>
<feature type="chain" id="PRO_5043103825" description="Carboxypeptidase" evidence="14">
    <location>
        <begin position="22"/>
        <end position="635"/>
    </location>
</feature>
<evidence type="ECO:0000313" key="15">
    <source>
        <dbReference type="EMBL" id="KAK4542596.1"/>
    </source>
</evidence>
<proteinExistence type="inferred from homology"/>
<comment type="function">
    <text evidence="13">Extracellular serine carboxypeptidase that contributes to pathogenicity.</text>
</comment>
<dbReference type="PROSITE" id="PS00131">
    <property type="entry name" value="CARBOXYPEPT_SER_SER"/>
    <property type="match status" value="1"/>
</dbReference>
<evidence type="ECO:0000256" key="9">
    <source>
        <dbReference type="ARBA" id="ARBA00022801"/>
    </source>
</evidence>
<dbReference type="Gene3D" id="3.40.50.1820">
    <property type="entry name" value="alpha/beta hydrolase"/>
    <property type="match status" value="1"/>
</dbReference>
<evidence type="ECO:0000313" key="16">
    <source>
        <dbReference type="Proteomes" id="UP001324427"/>
    </source>
</evidence>
<keyword evidence="6 14" id="KW-0121">Carboxypeptidase</keyword>
<organism evidence="15 16">
    <name type="scientific">Oleoguttula mirabilis</name>
    <dbReference type="NCBI Taxonomy" id="1507867"/>
    <lineage>
        <taxon>Eukaryota</taxon>
        <taxon>Fungi</taxon>
        <taxon>Dikarya</taxon>
        <taxon>Ascomycota</taxon>
        <taxon>Pezizomycotina</taxon>
        <taxon>Dothideomycetes</taxon>
        <taxon>Dothideomycetidae</taxon>
        <taxon>Mycosphaerellales</taxon>
        <taxon>Teratosphaeriaceae</taxon>
        <taxon>Oleoguttula</taxon>
    </lineage>
</organism>
<evidence type="ECO:0000256" key="10">
    <source>
        <dbReference type="ARBA" id="ARBA00023026"/>
    </source>
</evidence>
<comment type="caution">
    <text evidence="15">The sequence shown here is derived from an EMBL/GenBank/DDBJ whole genome shotgun (WGS) entry which is preliminary data.</text>
</comment>
<keyword evidence="5" id="KW-0472">Membrane</keyword>
<evidence type="ECO:0000256" key="3">
    <source>
        <dbReference type="ARBA" id="ARBA00009431"/>
    </source>
</evidence>
<evidence type="ECO:0000256" key="4">
    <source>
        <dbReference type="ARBA" id="ARBA00022475"/>
    </source>
</evidence>
<dbReference type="EMBL" id="JAVFHQ010000040">
    <property type="protein sequence ID" value="KAK4542596.1"/>
    <property type="molecule type" value="Genomic_DNA"/>
</dbReference>
<dbReference type="PROSITE" id="PS00560">
    <property type="entry name" value="CARBOXYPEPT_SER_HIS"/>
    <property type="match status" value="1"/>
</dbReference>
<reference evidence="15 16" key="1">
    <citation type="submission" date="2021-11" db="EMBL/GenBank/DDBJ databases">
        <title>Black yeast isolated from Biological Soil Crust.</title>
        <authorList>
            <person name="Kurbessoian T."/>
        </authorList>
    </citation>
    <scope>NUCLEOTIDE SEQUENCE [LARGE SCALE GENOMIC DNA]</scope>
    <source>
        <strain evidence="15 16">CCFEE 5522</strain>
    </source>
</reference>